<feature type="region of interest" description="Disordered" evidence="1">
    <location>
        <begin position="103"/>
        <end position="128"/>
    </location>
</feature>
<gene>
    <name evidence="2" type="ORF">RF55_10670</name>
</gene>
<dbReference type="EMBL" id="LBMM01007507">
    <property type="protein sequence ID" value="KMQ89673.1"/>
    <property type="molecule type" value="Genomic_DNA"/>
</dbReference>
<keyword evidence="2" id="KW-0808">Transferase</keyword>
<name>A0A0J7KGX5_LASNI</name>
<organism evidence="2 3">
    <name type="scientific">Lasius niger</name>
    <name type="common">Black garden ant</name>
    <dbReference type="NCBI Taxonomy" id="67767"/>
    <lineage>
        <taxon>Eukaryota</taxon>
        <taxon>Metazoa</taxon>
        <taxon>Ecdysozoa</taxon>
        <taxon>Arthropoda</taxon>
        <taxon>Hexapoda</taxon>
        <taxon>Insecta</taxon>
        <taxon>Pterygota</taxon>
        <taxon>Neoptera</taxon>
        <taxon>Endopterygota</taxon>
        <taxon>Hymenoptera</taxon>
        <taxon>Apocrita</taxon>
        <taxon>Aculeata</taxon>
        <taxon>Formicoidea</taxon>
        <taxon>Formicidae</taxon>
        <taxon>Formicinae</taxon>
        <taxon>Lasius</taxon>
        <taxon>Lasius</taxon>
    </lineage>
</organism>
<protein>
    <submittedName>
        <fullName evidence="2">Reverse transcriptase</fullName>
    </submittedName>
</protein>
<keyword evidence="2" id="KW-0695">RNA-directed DNA polymerase</keyword>
<feature type="compositionally biased region" description="Basic and acidic residues" evidence="1">
    <location>
        <begin position="103"/>
        <end position="115"/>
    </location>
</feature>
<dbReference type="Proteomes" id="UP000036403">
    <property type="component" value="Unassembled WGS sequence"/>
</dbReference>
<proteinExistence type="predicted"/>
<evidence type="ECO:0000313" key="3">
    <source>
        <dbReference type="Proteomes" id="UP000036403"/>
    </source>
</evidence>
<evidence type="ECO:0000313" key="2">
    <source>
        <dbReference type="EMBL" id="KMQ89673.1"/>
    </source>
</evidence>
<keyword evidence="3" id="KW-1185">Reference proteome</keyword>
<comment type="caution">
    <text evidence="2">The sequence shown here is derived from an EMBL/GenBank/DDBJ whole genome shotgun (WGS) entry which is preliminary data.</text>
</comment>
<evidence type="ECO:0000256" key="1">
    <source>
        <dbReference type="SAM" id="MobiDB-lite"/>
    </source>
</evidence>
<reference evidence="2 3" key="1">
    <citation type="submission" date="2015-04" db="EMBL/GenBank/DDBJ databases">
        <title>Lasius niger genome sequencing.</title>
        <authorList>
            <person name="Konorov E.A."/>
            <person name="Nikitin M.A."/>
            <person name="Kirill M.V."/>
            <person name="Chang P."/>
        </authorList>
    </citation>
    <scope>NUCLEOTIDE SEQUENCE [LARGE SCALE GENOMIC DNA]</scope>
    <source>
        <tissue evidence="2">Whole</tissue>
    </source>
</reference>
<dbReference type="GO" id="GO:0003964">
    <property type="term" value="F:RNA-directed DNA polymerase activity"/>
    <property type="evidence" value="ECO:0007669"/>
    <property type="project" value="UniProtKB-KW"/>
</dbReference>
<dbReference type="OrthoDB" id="7554944at2759"/>
<keyword evidence="2" id="KW-0548">Nucleotidyltransferase</keyword>
<sequence length="128" mass="14982">MARDSGLGSMSFHLTQVFTGHDCFANFLRRIDKRRDASCDFCGDDNSVYHTLRECPLWDWQRILLKRQLELPREFTLGDVVEAILKSQENWKAFSAFVEEVMRDNEEEERRRERAGASSSSDRTDESK</sequence>
<dbReference type="AlphaFoldDB" id="A0A0J7KGX5"/>
<accession>A0A0J7KGX5</accession>
<dbReference type="PaxDb" id="67767-A0A0J7KGX5"/>